<feature type="domain" description="Phosphofructokinase" evidence="12">
    <location>
        <begin position="84"/>
        <end position="354"/>
    </location>
</feature>
<dbReference type="GO" id="GO:0005829">
    <property type="term" value="C:cytosol"/>
    <property type="evidence" value="ECO:0007669"/>
    <property type="project" value="TreeGrafter"/>
</dbReference>
<keyword evidence="5 10" id="KW-0479">Metal-binding</keyword>
<keyword evidence="14" id="KW-1185">Reference proteome</keyword>
<feature type="binding site" evidence="10">
    <location>
        <position position="322"/>
    </location>
    <ligand>
        <name>substrate</name>
    </ligand>
</feature>
<dbReference type="OrthoDB" id="537915at2759"/>
<dbReference type="AlphaFoldDB" id="A0A078ABP5"/>
<comment type="caution">
    <text evidence="10">Lacks conserved residue(s) required for the propagation of feature annotation.</text>
</comment>
<dbReference type="HAMAP" id="MF_01980">
    <property type="entry name" value="Phosphofructokinase_II_Long"/>
    <property type="match status" value="1"/>
</dbReference>
<keyword evidence="3 10" id="KW-0963">Cytoplasm</keyword>
<evidence type="ECO:0000256" key="7">
    <source>
        <dbReference type="ARBA" id="ARBA00022842"/>
    </source>
</evidence>
<evidence type="ECO:0000313" key="13">
    <source>
        <dbReference type="EMBL" id="CDW78203.1"/>
    </source>
</evidence>
<keyword evidence="11" id="KW-0175">Coiled coil</keyword>
<evidence type="ECO:0000256" key="9">
    <source>
        <dbReference type="ARBA" id="ARBA00048072"/>
    </source>
</evidence>
<keyword evidence="7 10" id="KW-0460">Magnesium</keyword>
<dbReference type="EC" id="2.7.1.90" evidence="10"/>
<feature type="binding site" evidence="10">
    <location>
        <begin position="214"/>
        <end position="216"/>
    </location>
    <ligand>
        <name>substrate</name>
    </ligand>
</feature>
<accession>A0A078ABP5</accession>
<dbReference type="Gene3D" id="3.40.50.450">
    <property type="match status" value="2"/>
</dbReference>
<dbReference type="Gene3D" id="1.10.10.480">
    <property type="entry name" value="Phosphofructokinase, domain 3"/>
    <property type="match status" value="2"/>
</dbReference>
<dbReference type="EMBL" id="CCKQ01006861">
    <property type="protein sequence ID" value="CDW78203.1"/>
    <property type="molecule type" value="Genomic_DNA"/>
</dbReference>
<evidence type="ECO:0000259" key="12">
    <source>
        <dbReference type="Pfam" id="PF00365"/>
    </source>
</evidence>
<dbReference type="InterPro" id="IPR035966">
    <property type="entry name" value="PKF_sf"/>
</dbReference>
<dbReference type="FunCoup" id="A0A078ABP5">
    <property type="interactions" value="25"/>
</dbReference>
<evidence type="ECO:0000256" key="4">
    <source>
        <dbReference type="ARBA" id="ARBA00022679"/>
    </source>
</evidence>
<feature type="binding site" evidence="10">
    <location>
        <position position="186"/>
    </location>
    <ligand>
        <name>Mg(2+)</name>
        <dbReference type="ChEBI" id="CHEBI:18420"/>
        <note>catalytic</note>
    </ligand>
</feature>
<dbReference type="GO" id="GO:0047334">
    <property type="term" value="F:diphosphate-fructose-6-phosphate 1-phosphotransferase activity"/>
    <property type="evidence" value="ECO:0007669"/>
    <property type="project" value="UniProtKB-EC"/>
</dbReference>
<evidence type="ECO:0000256" key="6">
    <source>
        <dbReference type="ARBA" id="ARBA00022777"/>
    </source>
</evidence>
<dbReference type="NCBIfam" id="NF005482">
    <property type="entry name" value="PRK07085.1"/>
    <property type="match status" value="2"/>
</dbReference>
<evidence type="ECO:0000313" key="14">
    <source>
        <dbReference type="Proteomes" id="UP000039865"/>
    </source>
</evidence>
<dbReference type="PANTHER" id="PTHR43650:SF1">
    <property type="entry name" value="PYROPHOSPHATE--FRUCTOSE 6-PHOSPHATE 1-PHOSPHOTRANSFERASE SUBUNIT BETA 2"/>
    <property type="match status" value="1"/>
</dbReference>
<comment type="function">
    <text evidence="2 10">Catalyzes the phosphorylation of D-fructose 6-phosphate, the first committing step of glycolysis. Uses inorganic phosphate (PPi) as phosphoryl donor instead of ATP like common ATP-dependent phosphofructokinases (ATP-PFKs), which renders the reaction reversible, and can thus function both in glycolysis and gluconeogenesis. Consistently, PPi-PFK can replace the enzymes of both the forward (ATP-PFK) and reverse (fructose-bisphosphatase (FBPase)) reactions.</text>
</comment>
<feature type="site" description="Important for catalytic activity; stabilizes the transition state when the phosphoryl donor is PPi" evidence="10">
    <location>
        <position position="213"/>
    </location>
</feature>
<dbReference type="Gene3D" id="3.40.50.460">
    <property type="entry name" value="Phosphofructokinase domain"/>
    <property type="match status" value="2"/>
</dbReference>
<evidence type="ECO:0000256" key="11">
    <source>
        <dbReference type="SAM" id="Coils"/>
    </source>
</evidence>
<dbReference type="GO" id="GO:0003872">
    <property type="term" value="F:6-phosphofructokinase activity"/>
    <property type="evidence" value="ECO:0007669"/>
    <property type="project" value="UniProtKB-UniRule"/>
</dbReference>
<organism evidence="13 14">
    <name type="scientific">Stylonychia lemnae</name>
    <name type="common">Ciliate</name>
    <dbReference type="NCBI Taxonomy" id="5949"/>
    <lineage>
        <taxon>Eukaryota</taxon>
        <taxon>Sar</taxon>
        <taxon>Alveolata</taxon>
        <taxon>Ciliophora</taxon>
        <taxon>Intramacronucleata</taxon>
        <taxon>Spirotrichea</taxon>
        <taxon>Stichotrichia</taxon>
        <taxon>Sporadotrichida</taxon>
        <taxon>Oxytrichidae</taxon>
        <taxon>Stylonychinae</taxon>
        <taxon>Stylonychia</taxon>
    </lineage>
</organism>
<dbReference type="InParanoid" id="A0A078ABP5"/>
<protein>
    <recommendedName>
        <fullName evidence="10">Pyrophosphate--fructose 6-phosphate 1-phosphotransferase</fullName>
        <ecNumber evidence="10">2.7.1.90</ecNumber>
    </recommendedName>
    <alternativeName>
        <fullName evidence="10">6-phosphofructokinase, pyrophosphate dependent</fullName>
    </alternativeName>
    <alternativeName>
        <fullName evidence="10">PPi-dependent phosphofructokinase</fullName>
        <shortName evidence="10">PPi-PFK</shortName>
    </alternativeName>
    <alternativeName>
        <fullName evidence="10">Pyrophosphate-dependent 6-phosphofructose-1-kinase</fullName>
    </alternativeName>
</protein>
<feature type="active site" description="Proton acceptor" evidence="10">
    <location>
        <position position="216"/>
    </location>
</feature>
<name>A0A078ABP5_STYLE</name>
<proteinExistence type="inferred from homology"/>
<dbReference type="OMA" id="MICSGRH"/>
<keyword evidence="8 10" id="KW-0324">Glycolysis</keyword>
<comment type="subcellular location">
    <subcellularLocation>
        <location evidence="10">Cytoplasm</location>
    </subcellularLocation>
</comment>
<dbReference type="InterPro" id="IPR011183">
    <property type="entry name" value="PfpB_PPi_PFK"/>
</dbReference>
<dbReference type="Pfam" id="PF00365">
    <property type="entry name" value="PFK"/>
    <property type="match status" value="2"/>
</dbReference>
<feature type="coiled-coil region" evidence="11">
    <location>
        <begin position="287"/>
        <end position="314"/>
    </location>
</feature>
<evidence type="ECO:0000256" key="2">
    <source>
        <dbReference type="ARBA" id="ARBA00003138"/>
    </source>
</evidence>
<comment type="catalytic activity">
    <reaction evidence="9 10">
        <text>beta-D-fructose 6-phosphate + diphosphate = beta-D-fructose 1,6-bisphosphate + phosphate + H(+)</text>
        <dbReference type="Rhea" id="RHEA:13613"/>
        <dbReference type="ChEBI" id="CHEBI:15378"/>
        <dbReference type="ChEBI" id="CHEBI:32966"/>
        <dbReference type="ChEBI" id="CHEBI:33019"/>
        <dbReference type="ChEBI" id="CHEBI:43474"/>
        <dbReference type="ChEBI" id="CHEBI:57634"/>
        <dbReference type="EC" id="2.7.1.90"/>
    </reaction>
</comment>
<evidence type="ECO:0000256" key="3">
    <source>
        <dbReference type="ARBA" id="ARBA00022490"/>
    </source>
</evidence>
<dbReference type="NCBIfam" id="TIGR02477">
    <property type="entry name" value="PFKA_PPi"/>
    <property type="match status" value="1"/>
</dbReference>
<feature type="site" description="Important for catalytic activity and substrate specificity; stabilizes the transition state when the phosphoryl donor is PPi; prevents ATP from binding by mimicking the alpha-phosphate group of ATP" evidence="10">
    <location>
        <position position="187"/>
    </location>
</feature>
<keyword evidence="6 10" id="KW-0418">Kinase</keyword>
<dbReference type="UniPathway" id="UPA00109">
    <property type="reaction ID" value="UER00182"/>
</dbReference>
<feature type="domain" description="Phosphofructokinase" evidence="12">
    <location>
        <begin position="681"/>
        <end position="945"/>
    </location>
</feature>
<dbReference type="InterPro" id="IPR000023">
    <property type="entry name" value="Phosphofructokinase_dom"/>
</dbReference>
<gene>
    <name evidence="13" type="primary">Contig3062.g3274</name>
    <name evidence="13" type="ORF">STYLEM_7177</name>
</gene>
<dbReference type="Proteomes" id="UP000039865">
    <property type="component" value="Unassembled WGS sequence"/>
</dbReference>
<dbReference type="PRINTS" id="PR00476">
    <property type="entry name" value="PHFRCTKINASE"/>
</dbReference>
<feature type="binding site" evidence="10">
    <location>
        <begin position="428"/>
        <end position="431"/>
    </location>
    <ligand>
        <name>substrate</name>
    </ligand>
</feature>
<dbReference type="GO" id="GO:0005524">
    <property type="term" value="F:ATP binding"/>
    <property type="evidence" value="ECO:0007669"/>
    <property type="project" value="InterPro"/>
</dbReference>
<dbReference type="GO" id="GO:0006002">
    <property type="term" value="P:fructose 6-phosphate metabolic process"/>
    <property type="evidence" value="ECO:0007669"/>
    <property type="project" value="InterPro"/>
</dbReference>
<evidence type="ECO:0000256" key="8">
    <source>
        <dbReference type="ARBA" id="ARBA00023152"/>
    </source>
</evidence>
<comment type="activity regulation">
    <text evidence="10">Non-allosteric.</text>
</comment>
<keyword evidence="4 10" id="KW-0808">Transferase</keyword>
<comment type="pathway">
    <text evidence="10">Carbohydrate degradation; glycolysis; D-glyceraldehyde 3-phosphate and glycerone phosphate from D-glucose: step 3/4.</text>
</comment>
<feature type="binding site" evidence="10">
    <location>
        <position position="92"/>
    </location>
    <ligand>
        <name>diphosphate</name>
        <dbReference type="ChEBI" id="CHEBI:33019"/>
    </ligand>
</feature>
<evidence type="ECO:0000256" key="1">
    <source>
        <dbReference type="ARBA" id="ARBA00001946"/>
    </source>
</evidence>
<comment type="similarity">
    <text evidence="10">Belongs to the phosphofructokinase type A (PFKA) family. PPi-dependent PFK group II subfamily. Clade 'Long' sub-subfamily.</text>
</comment>
<sequence>MDKKLDYAFEFSEYQKHRQAFVPGCPDSLSDAENNKVSLTRSSYPVMEGLKDLFPTLLEKEMPYLQLKFDQEGGELLRSENPLKVAVVLSGGQAAGGHNVIMGVFDMIRKIHPNSRLFGFLMGPHGVYSNKYIEINQEYMQLYRNMGGFDMICSGRHKIETPQQFEASLKNCTDLDLDGLVVIGGDDSNTNACLLAEYFLKHNAKTKVIGCPKTIDGDLKNEHIEVSFGFDTATRTYSEAIGNLCVDAMSGKGYYYFVRLMGRSASHIALECALQTRANWVLIGEEVEQQKQTLSQITKQLADLICKRSELNKDYGVILVPEGLIEFIPEVKKLISEINEILSKPFHQDIRDYVSHHLSWESRALFTFLPKAISDQLLLDRDPHGNVQVSKIDTERLLILLLRDELETRTQDGLYKGQFFPQSHFFGYEGRCAIPSNFDAQYCYALGLNAAVLIREGATGYMSCVKNLYDRNPKNWIAAGCPLPTMMHLERRKGKDVPVIKKALVDLEGPNYLSYVAVREKWAYLDCFRSPGPIQFAGPSSDIVCFLVKPPVLAELVAETDEHEKFENSRSQASLFHRHETNLSELSQARIEQVSAIPEILTKYQYSLSAIKKYKAFSQLVKSKIEEQFPKLRNDYHGTYFVEVQDKQTLLQDVEHVRFEDQSVKTLNQEFLSLDQSRPLKIGVIYLGRHSPGGNNVIDGLIRFAEQRGNVQLIGFIHGLTGLMNDQTIEISAETFKPFRNLGGYDYLGRSHDQLRTPDQQQRAAELSKKYDLSGLVLVGATHTLTDAGFLSEYFLENEVSTRVIAIPSTVDGNIRHSYIATSIGFDTASKVYSQLIGNMLSDSASAIKYWYFIRLMGRDPSHLALECAIQTHPNMVIISEESAHRGETLIDIVNRICDVIVERAKQNKNYGCVLIPEGLLNHVAAYKHLIDEINKNFAVCKTRQETKELSQRFYENDQYVKENLTPWSHSLYTTLPDFLKKQLLYEREIEGLTKISQIETEKLMAYFVEQELQKRKNKGVYQGGFAPVTHYFGYQGRCSHPTLFDCSLGSTYGFTAGVLIDNGLTGLSVTAQQITSPAKYWRVGGVPILSMVRSQPKSGFSRVDLVVPSEEVDLNGETYQRMKAVERGWRYIDHYSNPGPIQFFDNGCERRDFTLDSLFQHRTKITDQIKALCHSIQNDCLFVEHQHLLIAALSSLESAKSVINSMTQNASLGAQNYD</sequence>
<feature type="binding site" evidence="10">
    <location>
        <begin position="261"/>
        <end position="263"/>
    </location>
    <ligand>
        <name>substrate</name>
    </ligand>
</feature>
<dbReference type="InterPro" id="IPR022953">
    <property type="entry name" value="ATP_PFK"/>
</dbReference>
<dbReference type="GO" id="GO:0046872">
    <property type="term" value="F:metal ion binding"/>
    <property type="evidence" value="ECO:0007669"/>
    <property type="project" value="UniProtKB-KW"/>
</dbReference>
<dbReference type="GO" id="GO:0009749">
    <property type="term" value="P:response to glucose"/>
    <property type="evidence" value="ECO:0007669"/>
    <property type="project" value="TreeGrafter"/>
</dbReference>
<reference evidence="13 14" key="1">
    <citation type="submission" date="2014-06" db="EMBL/GenBank/DDBJ databases">
        <authorList>
            <person name="Swart Estienne"/>
        </authorList>
    </citation>
    <scope>NUCLEOTIDE SEQUENCE [LARGE SCALE GENOMIC DNA]</scope>
    <source>
        <strain evidence="13 14">130c</strain>
    </source>
</reference>
<comment type="subunit">
    <text evidence="10">Homodimer or monomer.</text>
</comment>
<evidence type="ECO:0000256" key="5">
    <source>
        <dbReference type="ARBA" id="ARBA00022723"/>
    </source>
</evidence>
<evidence type="ECO:0000256" key="10">
    <source>
        <dbReference type="HAMAP-Rule" id="MF_03185"/>
    </source>
</evidence>
<comment type="cofactor">
    <cofactor evidence="1 10">
        <name>Mg(2+)</name>
        <dbReference type="ChEBI" id="CHEBI:18420"/>
    </cofactor>
</comment>
<dbReference type="PANTHER" id="PTHR43650">
    <property type="entry name" value="PYROPHOSPHATE--FRUCTOSE 6-PHOSPHATE 1-PHOSPHOTRANSFERASE"/>
    <property type="match status" value="1"/>
</dbReference>
<dbReference type="SUPFAM" id="SSF53784">
    <property type="entry name" value="Phosphofructokinase"/>
    <property type="match status" value="2"/>
</dbReference>